<evidence type="ECO:0000256" key="1">
    <source>
        <dbReference type="ARBA" id="ARBA00004651"/>
    </source>
</evidence>
<evidence type="ECO:0000256" key="2">
    <source>
        <dbReference type="ARBA" id="ARBA00022475"/>
    </source>
</evidence>
<feature type="transmembrane region" description="Helical" evidence="6">
    <location>
        <begin position="131"/>
        <end position="152"/>
    </location>
</feature>
<dbReference type="PANTHER" id="PTHR36115">
    <property type="entry name" value="PROLINE-RICH ANTIGEN HOMOLOG-RELATED"/>
    <property type="match status" value="1"/>
</dbReference>
<comment type="caution">
    <text evidence="8">The sequence shown here is derived from an EMBL/GenBank/DDBJ whole genome shotgun (WGS) entry which is preliminary data.</text>
</comment>
<dbReference type="EMBL" id="JACXIZ010000050">
    <property type="protein sequence ID" value="MBD2848036.1"/>
    <property type="molecule type" value="Genomic_DNA"/>
</dbReference>
<dbReference type="InterPro" id="IPR010432">
    <property type="entry name" value="RDD"/>
</dbReference>
<accession>A0A927BWA2</accession>
<gene>
    <name evidence="8" type="ORF">IDH44_22805</name>
</gene>
<feature type="transmembrane region" description="Helical" evidence="6">
    <location>
        <begin position="12"/>
        <end position="35"/>
    </location>
</feature>
<sequence length="176" mass="19473">MQNASFISRCKAFLLDYVIILGYLALLAVVNLFVFPELQQLFIGSPLRAQLAGFVMVTLPVSLYFIFGDARGGGTFGKRRIGIRVADRSGYGPGIARMVFRTAVKFLPWELAHFLAYRLSRTGEEDAIPTYLYLVGGTVYALMLVYILTAIFTPKKQALYDLIASTRVVAESGRTG</sequence>
<evidence type="ECO:0000256" key="4">
    <source>
        <dbReference type="ARBA" id="ARBA00022989"/>
    </source>
</evidence>
<keyword evidence="5 6" id="KW-0472">Membrane</keyword>
<dbReference type="Pfam" id="PF06271">
    <property type="entry name" value="RDD"/>
    <property type="match status" value="1"/>
</dbReference>
<feature type="transmembrane region" description="Helical" evidence="6">
    <location>
        <begin position="47"/>
        <end position="67"/>
    </location>
</feature>
<comment type="subcellular location">
    <subcellularLocation>
        <location evidence="1">Cell membrane</location>
        <topology evidence="1">Multi-pass membrane protein</topology>
    </subcellularLocation>
</comment>
<keyword evidence="9" id="KW-1185">Reference proteome</keyword>
<proteinExistence type="predicted"/>
<organism evidence="8 9">
    <name type="scientific">Paenibacillus sabuli</name>
    <dbReference type="NCBI Taxonomy" id="2772509"/>
    <lineage>
        <taxon>Bacteria</taxon>
        <taxon>Bacillati</taxon>
        <taxon>Bacillota</taxon>
        <taxon>Bacilli</taxon>
        <taxon>Bacillales</taxon>
        <taxon>Paenibacillaceae</taxon>
        <taxon>Paenibacillus</taxon>
    </lineage>
</organism>
<feature type="domain" description="RDD" evidence="7">
    <location>
        <begin position="4"/>
        <end position="164"/>
    </location>
</feature>
<evidence type="ECO:0000313" key="9">
    <source>
        <dbReference type="Proteomes" id="UP000621560"/>
    </source>
</evidence>
<evidence type="ECO:0000256" key="5">
    <source>
        <dbReference type="ARBA" id="ARBA00023136"/>
    </source>
</evidence>
<evidence type="ECO:0000313" key="8">
    <source>
        <dbReference type="EMBL" id="MBD2848036.1"/>
    </source>
</evidence>
<protein>
    <submittedName>
        <fullName evidence="8">RDD family protein</fullName>
    </submittedName>
</protein>
<dbReference type="AlphaFoldDB" id="A0A927BWA2"/>
<evidence type="ECO:0000256" key="3">
    <source>
        <dbReference type="ARBA" id="ARBA00022692"/>
    </source>
</evidence>
<dbReference type="PANTHER" id="PTHR36115:SF4">
    <property type="entry name" value="MEMBRANE PROTEIN"/>
    <property type="match status" value="1"/>
</dbReference>
<dbReference type="GO" id="GO:0005886">
    <property type="term" value="C:plasma membrane"/>
    <property type="evidence" value="ECO:0007669"/>
    <property type="project" value="UniProtKB-SubCell"/>
</dbReference>
<evidence type="ECO:0000259" key="7">
    <source>
        <dbReference type="Pfam" id="PF06271"/>
    </source>
</evidence>
<evidence type="ECO:0000256" key="6">
    <source>
        <dbReference type="SAM" id="Phobius"/>
    </source>
</evidence>
<keyword evidence="2" id="KW-1003">Cell membrane</keyword>
<dbReference type="RefSeq" id="WP_190921140.1">
    <property type="nucleotide sequence ID" value="NZ_JACXIZ010000050.1"/>
</dbReference>
<keyword evidence="4 6" id="KW-1133">Transmembrane helix</keyword>
<keyword evidence="3 6" id="KW-0812">Transmembrane</keyword>
<reference evidence="8" key="1">
    <citation type="submission" date="2020-09" db="EMBL/GenBank/DDBJ databases">
        <title>A novel bacterium of genus Paenibacillus, isolated from South China Sea.</title>
        <authorList>
            <person name="Huang H."/>
            <person name="Mo K."/>
            <person name="Hu Y."/>
        </authorList>
    </citation>
    <scope>NUCLEOTIDE SEQUENCE</scope>
    <source>
        <strain evidence="8">IB182496</strain>
    </source>
</reference>
<dbReference type="InterPro" id="IPR051791">
    <property type="entry name" value="Pra-immunoreactive"/>
</dbReference>
<dbReference type="Proteomes" id="UP000621560">
    <property type="component" value="Unassembled WGS sequence"/>
</dbReference>
<name>A0A927BWA2_9BACL</name>